<accession>A0A9N7NLE1</accession>
<dbReference type="Pfam" id="PF01535">
    <property type="entry name" value="PPR"/>
    <property type="match status" value="2"/>
</dbReference>
<dbReference type="InterPro" id="IPR046848">
    <property type="entry name" value="E_motif"/>
</dbReference>
<dbReference type="PROSITE" id="PS51375">
    <property type="entry name" value="PPR"/>
    <property type="match status" value="5"/>
</dbReference>
<comment type="caution">
    <text evidence="5">The sequence shown here is derived from an EMBL/GenBank/DDBJ whole genome shotgun (WGS) entry which is preliminary data.</text>
</comment>
<dbReference type="PANTHER" id="PTHR47926:SF445">
    <property type="entry name" value="DYW DOMAIN-CONTAINING PROTEIN"/>
    <property type="match status" value="1"/>
</dbReference>
<evidence type="ECO:0000256" key="3">
    <source>
        <dbReference type="PROSITE-ProRule" id="PRU00708"/>
    </source>
</evidence>
<protein>
    <submittedName>
        <fullName evidence="5">Pentatricopeptide repeat-containing protein</fullName>
    </submittedName>
</protein>
<dbReference type="GO" id="GO:0009451">
    <property type="term" value="P:RNA modification"/>
    <property type="evidence" value="ECO:0007669"/>
    <property type="project" value="InterPro"/>
</dbReference>
<dbReference type="Proteomes" id="UP001153555">
    <property type="component" value="Unassembled WGS sequence"/>
</dbReference>
<sequence length="657" mass="74109">MLLSSSHRQGYSILRPLNLKLLFSSQTATAQRCLEPSSENFTSDPNSTSRALSDLISSGKFHDVLSLLSRIPPSPSLVFFWNILIKSSVSSRNPRESLRLFREMRRLEWAPDDFTYPYTFKACGDLPSLLAGSSVHARALVSGYTHSNEIHGHAVRTCLIEDVFVGNAVIDMYAKCELFDEAKDVFERMPVKDVVSWNALVTGYSQVGKFDTALRLFEQMREEEIELNVVTWSAVISAYAQRGLGWEALDVFREMVGSGSEPNAVTFVSVLSASAACCGLTQGKETHCFILKRAIINSDRNGLRVGDEMMVINGLIDMYAKSGLPVDGVTFVVVLYACSHSGMIERGMEYFYRMERDFRVLPGVEHYACMVDLLGRAGRLDEALELVEKMPMKPNPIVWVALLSGCRLHRNVELGELAVNRLLELNFENDGLYTLLSNLYASARRWKDVAKVRLLMKKSGIRKRPGCSWVQGKNGTAVFYVGDKSHPMANEIYCLLDDLISQAKKMGYVPETVFALHDVDEEEKRELLLEHSEKLALAYGILTTTPRLPIRITKNLRVCGDCHTAIMYISKIVENEIVLRDSSRFHHFKNGSCSCKGVFESTFVGRRFVVKERFFEKMDRILKAYKRSSKQWSSTTNKLAQATSAAKRKKAHDDWLN</sequence>
<keyword evidence="6" id="KW-1185">Reference proteome</keyword>
<dbReference type="InterPro" id="IPR011990">
    <property type="entry name" value="TPR-like_helical_dom_sf"/>
</dbReference>
<gene>
    <name evidence="5" type="ORF">SHERM_27418</name>
</gene>
<dbReference type="InterPro" id="IPR046960">
    <property type="entry name" value="PPR_At4g14850-like_plant"/>
</dbReference>
<feature type="domain" description="DYW" evidence="4">
    <location>
        <begin position="507"/>
        <end position="598"/>
    </location>
</feature>
<feature type="repeat" description="PPR" evidence="3">
    <location>
        <begin position="228"/>
        <end position="262"/>
    </location>
</feature>
<feature type="repeat" description="PPR" evidence="3">
    <location>
        <begin position="77"/>
        <end position="111"/>
    </location>
</feature>
<evidence type="ECO:0000259" key="4">
    <source>
        <dbReference type="Pfam" id="PF14432"/>
    </source>
</evidence>
<dbReference type="InterPro" id="IPR002885">
    <property type="entry name" value="PPR_rpt"/>
</dbReference>
<dbReference type="FunFam" id="1.25.40.10:FF:000090">
    <property type="entry name" value="Pentatricopeptide repeat-containing protein, chloroplastic"/>
    <property type="match status" value="1"/>
</dbReference>
<feature type="repeat" description="PPR" evidence="3">
    <location>
        <begin position="162"/>
        <end position="192"/>
    </location>
</feature>
<dbReference type="Pfam" id="PF20430">
    <property type="entry name" value="Eplus_motif"/>
    <property type="match status" value="1"/>
</dbReference>
<evidence type="ECO:0000313" key="6">
    <source>
        <dbReference type="Proteomes" id="UP001153555"/>
    </source>
</evidence>
<dbReference type="Pfam" id="PF13041">
    <property type="entry name" value="PPR_2"/>
    <property type="match status" value="1"/>
</dbReference>
<dbReference type="Pfam" id="PF14432">
    <property type="entry name" value="DYW_deaminase"/>
    <property type="match status" value="1"/>
</dbReference>
<name>A0A9N7NLE1_STRHE</name>
<dbReference type="AlphaFoldDB" id="A0A9N7NLE1"/>
<dbReference type="GO" id="GO:0008270">
    <property type="term" value="F:zinc ion binding"/>
    <property type="evidence" value="ECO:0007669"/>
    <property type="project" value="InterPro"/>
</dbReference>
<dbReference type="InterPro" id="IPR032867">
    <property type="entry name" value="DYW_dom"/>
</dbReference>
<reference evidence="5" key="1">
    <citation type="submission" date="2019-12" db="EMBL/GenBank/DDBJ databases">
        <authorList>
            <person name="Scholes J."/>
        </authorList>
    </citation>
    <scope>NUCLEOTIDE SEQUENCE</scope>
</reference>
<dbReference type="Pfam" id="PF20431">
    <property type="entry name" value="E_motif"/>
    <property type="match status" value="1"/>
</dbReference>
<dbReference type="InterPro" id="IPR046849">
    <property type="entry name" value="E2_motif"/>
</dbReference>
<dbReference type="NCBIfam" id="TIGR00756">
    <property type="entry name" value="PPR"/>
    <property type="match status" value="5"/>
</dbReference>
<comment type="similarity">
    <text evidence="1">Belongs to the PPR family. PCMP-H subfamily.</text>
</comment>
<dbReference type="PANTHER" id="PTHR47926">
    <property type="entry name" value="PENTATRICOPEPTIDE REPEAT-CONTAINING PROTEIN"/>
    <property type="match status" value="1"/>
</dbReference>
<dbReference type="OrthoDB" id="185373at2759"/>
<dbReference type="FunFam" id="1.25.40.10:FF:000393">
    <property type="entry name" value="Pentatricopeptide repeat-containing protein At1g20230"/>
    <property type="match status" value="1"/>
</dbReference>
<organism evidence="5 6">
    <name type="scientific">Striga hermonthica</name>
    <name type="common">Purple witchweed</name>
    <name type="synonym">Buchnera hermonthica</name>
    <dbReference type="NCBI Taxonomy" id="68872"/>
    <lineage>
        <taxon>Eukaryota</taxon>
        <taxon>Viridiplantae</taxon>
        <taxon>Streptophyta</taxon>
        <taxon>Embryophyta</taxon>
        <taxon>Tracheophyta</taxon>
        <taxon>Spermatophyta</taxon>
        <taxon>Magnoliopsida</taxon>
        <taxon>eudicotyledons</taxon>
        <taxon>Gunneridae</taxon>
        <taxon>Pentapetalae</taxon>
        <taxon>asterids</taxon>
        <taxon>lamiids</taxon>
        <taxon>Lamiales</taxon>
        <taxon>Orobanchaceae</taxon>
        <taxon>Buchnereae</taxon>
        <taxon>Striga</taxon>
    </lineage>
</organism>
<dbReference type="GO" id="GO:0003723">
    <property type="term" value="F:RNA binding"/>
    <property type="evidence" value="ECO:0007669"/>
    <property type="project" value="InterPro"/>
</dbReference>
<dbReference type="EMBL" id="CACSLK010027833">
    <property type="protein sequence ID" value="CAA0832114.1"/>
    <property type="molecule type" value="Genomic_DNA"/>
</dbReference>
<keyword evidence="2" id="KW-0677">Repeat</keyword>
<dbReference type="Gene3D" id="1.25.40.10">
    <property type="entry name" value="Tetratricopeptide repeat domain"/>
    <property type="match status" value="3"/>
</dbReference>
<evidence type="ECO:0000256" key="1">
    <source>
        <dbReference type="ARBA" id="ARBA00006643"/>
    </source>
</evidence>
<evidence type="ECO:0000256" key="2">
    <source>
        <dbReference type="ARBA" id="ARBA00022737"/>
    </source>
</evidence>
<feature type="repeat" description="PPR" evidence="3">
    <location>
        <begin position="363"/>
        <end position="393"/>
    </location>
</feature>
<proteinExistence type="inferred from homology"/>
<evidence type="ECO:0000313" key="5">
    <source>
        <dbReference type="EMBL" id="CAA0832114.1"/>
    </source>
</evidence>
<dbReference type="Pfam" id="PF12854">
    <property type="entry name" value="PPR_1"/>
    <property type="match status" value="1"/>
</dbReference>
<feature type="repeat" description="PPR" evidence="3">
    <location>
        <begin position="193"/>
        <end position="227"/>
    </location>
</feature>